<accession>A0A553SHN1</accession>
<dbReference type="Pfam" id="PF00534">
    <property type="entry name" value="Glycos_transf_1"/>
    <property type="match status" value="1"/>
</dbReference>
<reference evidence="4" key="1">
    <citation type="submission" date="2018-10" db="EMBL/GenBank/DDBJ databases">
        <title>FDA dAtabase for Regulatory Grade micrObial Sequences (FDA-ARGOS): Supporting development and validation of Infectious Disease Dx tests.</title>
        <authorList>
            <person name="Minogue T."/>
            <person name="Wolcott M."/>
            <person name="Wasieloski L."/>
            <person name="Aguilar W."/>
            <person name="Moore D."/>
            <person name="Tallon L."/>
            <person name="Sadzewicz L."/>
            <person name="Sengamalay N."/>
            <person name="Ott S."/>
            <person name="Godinez A."/>
            <person name="Nagaraj S."/>
            <person name="Vavikolanu K."/>
            <person name="Vyas G."/>
            <person name="Nadendla S."/>
            <person name="George J."/>
            <person name="Sichtig H."/>
        </authorList>
    </citation>
    <scope>NUCLEOTIDE SEQUENCE [LARGE SCALE GENOMIC DNA]</scope>
    <source>
        <strain evidence="4">FDAARGOS_343</strain>
    </source>
</reference>
<proteinExistence type="predicted"/>
<dbReference type="InterPro" id="IPR028098">
    <property type="entry name" value="Glyco_trans_4-like_N"/>
</dbReference>
<gene>
    <name evidence="3" type="ORF">CEQ21_13270</name>
</gene>
<dbReference type="SUPFAM" id="SSF53756">
    <property type="entry name" value="UDP-Glycosyltransferase/glycogen phosphorylase"/>
    <property type="match status" value="1"/>
</dbReference>
<comment type="caution">
    <text evidence="3">The sequence shown here is derived from an EMBL/GenBank/DDBJ whole genome shotgun (WGS) entry which is preliminary data.</text>
</comment>
<dbReference type="InterPro" id="IPR001296">
    <property type="entry name" value="Glyco_trans_1"/>
</dbReference>
<protein>
    <submittedName>
        <fullName evidence="3">Glycosyltransferase family 1 protein</fullName>
    </submittedName>
</protein>
<evidence type="ECO:0000313" key="4">
    <source>
        <dbReference type="Proteomes" id="UP000319837"/>
    </source>
</evidence>
<dbReference type="GO" id="GO:0016758">
    <property type="term" value="F:hexosyltransferase activity"/>
    <property type="evidence" value="ECO:0007669"/>
    <property type="project" value="TreeGrafter"/>
</dbReference>
<dbReference type="RefSeq" id="WP_185764924.1">
    <property type="nucleotide sequence ID" value="NZ_RIBP01000004.1"/>
</dbReference>
<dbReference type="InterPro" id="IPR050194">
    <property type="entry name" value="Glycosyltransferase_grp1"/>
</dbReference>
<dbReference type="Pfam" id="PF13439">
    <property type="entry name" value="Glyco_transf_4"/>
    <property type="match status" value="1"/>
</dbReference>
<evidence type="ECO:0000259" key="2">
    <source>
        <dbReference type="Pfam" id="PF13439"/>
    </source>
</evidence>
<dbReference type="CDD" id="cd03814">
    <property type="entry name" value="GT4-like"/>
    <property type="match status" value="1"/>
</dbReference>
<name>A0A553SHN1_NIACI</name>
<feature type="domain" description="Glycosyl transferase family 1" evidence="1">
    <location>
        <begin position="189"/>
        <end position="350"/>
    </location>
</feature>
<dbReference type="Gene3D" id="3.40.50.2000">
    <property type="entry name" value="Glycogen Phosphorylase B"/>
    <property type="match status" value="2"/>
</dbReference>
<keyword evidence="3" id="KW-0808">Transferase</keyword>
<dbReference type="PANTHER" id="PTHR45947">
    <property type="entry name" value="SULFOQUINOVOSYL TRANSFERASE SQD2"/>
    <property type="match status" value="1"/>
</dbReference>
<dbReference type="AlphaFoldDB" id="A0A553SHN1"/>
<feature type="domain" description="Glycosyltransferase subfamily 4-like N-terminal" evidence="2">
    <location>
        <begin position="14"/>
        <end position="177"/>
    </location>
</feature>
<organism evidence="3 4">
    <name type="scientific">Niallia circulans</name>
    <name type="common">Bacillus circulans</name>
    <dbReference type="NCBI Taxonomy" id="1397"/>
    <lineage>
        <taxon>Bacteria</taxon>
        <taxon>Bacillati</taxon>
        <taxon>Bacillota</taxon>
        <taxon>Bacilli</taxon>
        <taxon>Bacillales</taxon>
        <taxon>Bacillaceae</taxon>
        <taxon>Niallia</taxon>
    </lineage>
</organism>
<dbReference type="EMBL" id="RIBP01000004">
    <property type="protein sequence ID" value="TRZ36496.1"/>
    <property type="molecule type" value="Genomic_DNA"/>
</dbReference>
<evidence type="ECO:0000313" key="3">
    <source>
        <dbReference type="EMBL" id="TRZ36496.1"/>
    </source>
</evidence>
<evidence type="ECO:0000259" key="1">
    <source>
        <dbReference type="Pfam" id="PF00534"/>
    </source>
</evidence>
<dbReference type="PANTHER" id="PTHR45947:SF3">
    <property type="entry name" value="SULFOQUINOVOSYL TRANSFERASE SQD2"/>
    <property type="match status" value="1"/>
</dbReference>
<sequence length="383" mass="43507">MKIAIFTDTYFPQVNGVANSLKRLTDHLEKRQIQYQIFAPEVEDAPVYPNINQFFSIPVFLYPECRTALANPKKIKAKVQEFNPDIIHIATPYMMGLYGLFCAKRLHIPVVSSYHTHFDQYLEYYKASWLLPVFHKYLKWFHESTLRTFAPSNETKSKLTELGFHSLSIWGRGIDCTQFRPIATSHAVRQKYNIQEEFILLYVGRFAPEKDLSTLSTIIDSVPANWNKKIHWLLAGDGPSLPEWKRKAANWNNVTLSGYLKGEELSEAYASADLFVFPSTTETFGNVVLESLASGTPAIVSNSGGVKELVEDGITGRICTAKSADEFTKAIIELLANHEKRSLYGIAARKYALSQSWESILDNLIGEYEDVLIKSRGEQRIYA</sequence>
<dbReference type="Proteomes" id="UP000319837">
    <property type="component" value="Unassembled WGS sequence"/>
</dbReference>